<evidence type="ECO:0000256" key="5">
    <source>
        <dbReference type="ARBA" id="ARBA00022490"/>
    </source>
</evidence>
<keyword evidence="5 9" id="KW-0963">Cytoplasm</keyword>
<comment type="caution">
    <text evidence="11">The sequence shown here is derived from an EMBL/GenBank/DDBJ whole genome shotgun (WGS) entry which is preliminary data.</text>
</comment>
<organism evidence="11 12">
    <name type="scientific">Robertmurraya beringensis</name>
    <dbReference type="NCBI Taxonomy" id="641660"/>
    <lineage>
        <taxon>Bacteria</taxon>
        <taxon>Bacillati</taxon>
        <taxon>Bacillota</taxon>
        <taxon>Bacilli</taxon>
        <taxon>Bacillales</taxon>
        <taxon>Bacillaceae</taxon>
        <taxon>Robertmurraya</taxon>
    </lineage>
</organism>
<protein>
    <recommendedName>
        <fullName evidence="9">Pyrrolidone-carboxylate peptidase</fullName>
        <ecNumber evidence="9">3.4.19.3</ecNumber>
    </recommendedName>
    <alternativeName>
        <fullName evidence="9">5-oxoprolyl-peptidase</fullName>
    </alternativeName>
    <alternativeName>
        <fullName evidence="9">Pyroglutamyl-peptidase I</fullName>
        <shortName evidence="9">PGP-I</shortName>
        <shortName evidence="9">Pyrase</shortName>
    </alternativeName>
</protein>
<feature type="active site" evidence="9">
    <location>
        <position position="142"/>
    </location>
</feature>
<dbReference type="Gene3D" id="3.40.630.20">
    <property type="entry name" value="Peptidase C15, pyroglutamyl peptidase I-like"/>
    <property type="match status" value="1"/>
</dbReference>
<evidence type="ECO:0000256" key="3">
    <source>
        <dbReference type="ARBA" id="ARBA00004496"/>
    </source>
</evidence>
<keyword evidence="7 9" id="KW-0378">Hydrolase</keyword>
<dbReference type="HAMAP" id="MF_00417">
    <property type="entry name" value="Pyrrolid_peptidase"/>
    <property type="match status" value="1"/>
</dbReference>
<feature type="active site" evidence="9">
    <location>
        <position position="166"/>
    </location>
</feature>
<comment type="subunit">
    <text evidence="9">Homotetramer.</text>
</comment>
<evidence type="ECO:0000256" key="9">
    <source>
        <dbReference type="HAMAP-Rule" id="MF_00417"/>
    </source>
</evidence>
<dbReference type="InterPro" id="IPR000816">
    <property type="entry name" value="Peptidase_C15"/>
</dbReference>
<dbReference type="GO" id="GO:0016920">
    <property type="term" value="F:pyroglutamyl-peptidase activity"/>
    <property type="evidence" value="ECO:0007669"/>
    <property type="project" value="UniProtKB-EC"/>
</dbReference>
<evidence type="ECO:0000256" key="6">
    <source>
        <dbReference type="ARBA" id="ARBA00022670"/>
    </source>
</evidence>
<evidence type="ECO:0000256" key="2">
    <source>
        <dbReference type="ARBA" id="ARBA00002280"/>
    </source>
</evidence>
<dbReference type="CDD" id="cd00501">
    <property type="entry name" value="Peptidase_C15"/>
    <property type="match status" value="1"/>
</dbReference>
<dbReference type="EC" id="3.4.19.3" evidence="9"/>
<comment type="subcellular location">
    <subcellularLocation>
        <location evidence="3 9">Cytoplasm</location>
    </subcellularLocation>
</comment>
<dbReference type="InterPro" id="IPR033693">
    <property type="entry name" value="PGPEP1_Glu_AS"/>
</dbReference>
<reference evidence="11 12" key="1">
    <citation type="submission" date="2024-09" db="EMBL/GenBank/DDBJ databases">
        <authorList>
            <person name="Sun Q."/>
            <person name="Mori K."/>
        </authorList>
    </citation>
    <scope>NUCLEOTIDE SEQUENCE [LARGE SCALE GENOMIC DNA]</scope>
    <source>
        <strain evidence="11 12">CGMCC 1.9126</strain>
    </source>
</reference>
<comment type="similarity">
    <text evidence="4 9">Belongs to the peptidase C15 family.</text>
</comment>
<dbReference type="SUPFAM" id="SSF53182">
    <property type="entry name" value="Pyrrolidone carboxyl peptidase (pyroglutamate aminopeptidase)"/>
    <property type="match status" value="1"/>
</dbReference>
<proteinExistence type="inferred from homology"/>
<comment type="catalytic activity">
    <reaction evidence="1 9 10">
        <text>Release of an N-terminal pyroglutamyl group from a polypeptide, the second amino acid generally not being Pro.</text>
        <dbReference type="EC" id="3.4.19.3"/>
    </reaction>
</comment>
<dbReference type="PANTHER" id="PTHR23402">
    <property type="entry name" value="PROTEASE FAMILY C15 PYROGLUTAMYL-PEPTIDASE I-RELATED"/>
    <property type="match status" value="1"/>
</dbReference>
<evidence type="ECO:0000256" key="1">
    <source>
        <dbReference type="ARBA" id="ARBA00001770"/>
    </source>
</evidence>
<evidence type="ECO:0000256" key="10">
    <source>
        <dbReference type="PROSITE-ProRule" id="PRU10076"/>
    </source>
</evidence>
<name>A0ABV6KR83_9BACI</name>
<gene>
    <name evidence="9" type="primary">pcp</name>
    <name evidence="11" type="ORF">ACFFHF_11225</name>
</gene>
<keyword evidence="6 9" id="KW-0645">Protease</keyword>
<evidence type="ECO:0000256" key="8">
    <source>
        <dbReference type="ARBA" id="ARBA00022807"/>
    </source>
</evidence>
<dbReference type="PROSITE" id="PS01333">
    <property type="entry name" value="PYRASE_GLU"/>
    <property type="match status" value="1"/>
</dbReference>
<dbReference type="EMBL" id="JBHLUU010000032">
    <property type="protein sequence ID" value="MFC0475815.1"/>
    <property type="molecule type" value="Genomic_DNA"/>
</dbReference>
<dbReference type="PANTHER" id="PTHR23402:SF1">
    <property type="entry name" value="PYROGLUTAMYL-PEPTIDASE I"/>
    <property type="match status" value="1"/>
</dbReference>
<dbReference type="PIRSF" id="PIRSF015592">
    <property type="entry name" value="Prld-crbxl_pptds"/>
    <property type="match status" value="1"/>
</dbReference>
<accession>A0ABV6KR83</accession>
<dbReference type="InterPro" id="IPR029762">
    <property type="entry name" value="PGP-I_bact-type"/>
</dbReference>
<dbReference type="Proteomes" id="UP001589738">
    <property type="component" value="Unassembled WGS sequence"/>
</dbReference>
<evidence type="ECO:0000256" key="4">
    <source>
        <dbReference type="ARBA" id="ARBA00006641"/>
    </source>
</evidence>
<evidence type="ECO:0000313" key="11">
    <source>
        <dbReference type="EMBL" id="MFC0475815.1"/>
    </source>
</evidence>
<comment type="function">
    <text evidence="2 9">Removes 5-oxoproline from various penultimate amino acid residues except L-proline.</text>
</comment>
<dbReference type="NCBIfam" id="NF009676">
    <property type="entry name" value="PRK13197.1"/>
    <property type="match status" value="1"/>
</dbReference>
<keyword evidence="8 9" id="KW-0788">Thiol protease</keyword>
<evidence type="ECO:0000313" key="12">
    <source>
        <dbReference type="Proteomes" id="UP001589738"/>
    </source>
</evidence>
<feature type="active site" evidence="9 10">
    <location>
        <position position="80"/>
    </location>
</feature>
<evidence type="ECO:0000256" key="7">
    <source>
        <dbReference type="ARBA" id="ARBA00022801"/>
    </source>
</evidence>
<dbReference type="RefSeq" id="WP_377058169.1">
    <property type="nucleotide sequence ID" value="NZ_JBHLUU010000032.1"/>
</dbReference>
<dbReference type="InterPro" id="IPR036440">
    <property type="entry name" value="Peptidase_C15-like_sf"/>
</dbReference>
<sequence length="202" mass="22140">MKKLLLTGFEPFLNHPINPTEEIVLRLDGAQIGEYEVKGVLLPVDFEKAPLAILDAVREVAPDAVLSLGLAAGRTEITPERIAINCRDGEADNSGRAFVDSKIAEEGADGYFSTLPIRMLVDTLQEKGYPARVSNSAGTYLCNNVMYTVLHELKEKQWDIPAGFVHVPASHELVIDGKKEMPSWSSRDLLEAVKIVIKALSV</sequence>
<dbReference type="InterPro" id="IPR016125">
    <property type="entry name" value="Peptidase_C15-like"/>
</dbReference>
<dbReference type="Pfam" id="PF01470">
    <property type="entry name" value="Peptidase_C15"/>
    <property type="match status" value="1"/>
</dbReference>
<dbReference type="PRINTS" id="PR00706">
    <property type="entry name" value="PYROGLUPTASE"/>
</dbReference>
<keyword evidence="12" id="KW-1185">Reference proteome</keyword>